<keyword evidence="1" id="KW-0472">Membrane</keyword>
<evidence type="ECO:0000313" key="3">
    <source>
        <dbReference type="EMBL" id="ARN73877.1"/>
    </source>
</evidence>
<sequence>MNWSKRYLPIFALFVLAISQPLFDLFSKNIEFFVAWKMGPLDIVYTMVLIYILLPILAITIVGIIRAVHKPTSEAVEIVFVFTLLLFFIIQQLKLFDAIGANTLLLIACAIALLILAFFLKKPVLKKFLIYFAVLSPLFPAMFVYQLYAAGFYGAGDLYVSDETSGDRPPPIVMIVFDELPLITLLDKKGLLDDVRFPAISALAREGVWYPKAESAGVHTTESIPALMSGTLKEETTLPNFNNYPINIFSLLGGKYDLIVTENGTSLCPSIYCEEAEIALDIMWPGIAYDIGLTYLHVITPLGLDEFLPQINHKLNDFGSFVASAGSLESDIDMDARISTHNQFLQKIKGQNSNKPALYFYHNLIPHYPWIFSPSGKKYTTGIATPGLSKEQWSDNQWHTVQGYQRHIFQTMYADKMLGEIITALKEKGVFDDALIIFTSDHGVGFWPNSYRRLSRKKFEQLDETTAKADFLSVPLIVKYPKSSKVGVSDSKFPATDIIPTVAEIAKVKVPPSLKGKSQLGVENLVTLNKEIGAVDLISHPSLLRKITLFGDRDIKGLYKAGVSGSKVGTRIEGDEATGALWGRVLVANAEKYNNLDLSSSFIPLKLSGEILGGTNNDKKPEIQLFVAINNEICGSTQTYYGMKKNPLFDVILPIGCFKSGANQIKILQRDEADAEKLLLVYTSGDDTYGVRHEGFIRLRNGDVLKQSDKAIQGSVDSFSYSEETGLITTWGWAADIKAGEPADYMLYSVGEKVYFGSDIFFARKPLAKYYKNDNLTISGFSFTLSESLLAGQTIEMIPVMKNGVYGSLSMKKFSDVFAAMDKRREILTTITGGGVPGDKVLVAEYENVKLKSVEDGQPVLYLANKPGLQVTSTRSIMDGYLDWLSLKNGELVFEGWAVDLVETSPASSILIFKGEELVWQVRPTYKREGVVKAYNAPALLASGFIAPVPLDIFRSTLGDIRVIAMYKDKRAFELHIKDPIDN</sequence>
<dbReference type="Gene3D" id="3.40.720.10">
    <property type="entry name" value="Alkaline Phosphatase, subunit A"/>
    <property type="match status" value="1"/>
</dbReference>
<evidence type="ECO:0000313" key="4">
    <source>
        <dbReference type="Proteomes" id="UP000193450"/>
    </source>
</evidence>
<dbReference type="SUPFAM" id="SSF53649">
    <property type="entry name" value="Alkaline phosphatase-like"/>
    <property type="match status" value="1"/>
</dbReference>
<gene>
    <name evidence="3" type="ORF">BST96_06970</name>
</gene>
<dbReference type="AlphaFoldDB" id="A0A1X9NG03"/>
<dbReference type="PANTHER" id="PTHR43751:SF3">
    <property type="entry name" value="SULFATASE N-TERMINAL DOMAIN-CONTAINING PROTEIN"/>
    <property type="match status" value="1"/>
</dbReference>
<organism evidence="3 4">
    <name type="scientific">Oceanicoccus sagamiensis</name>
    <dbReference type="NCBI Taxonomy" id="716816"/>
    <lineage>
        <taxon>Bacteria</taxon>
        <taxon>Pseudomonadati</taxon>
        <taxon>Pseudomonadota</taxon>
        <taxon>Gammaproteobacteria</taxon>
        <taxon>Cellvibrionales</taxon>
        <taxon>Spongiibacteraceae</taxon>
        <taxon>Oceanicoccus</taxon>
    </lineage>
</organism>
<feature type="transmembrane region" description="Helical" evidence="1">
    <location>
        <begin position="128"/>
        <end position="148"/>
    </location>
</feature>
<proteinExistence type="predicted"/>
<dbReference type="KEGG" id="osg:BST96_06970"/>
<dbReference type="PANTHER" id="PTHR43751">
    <property type="entry name" value="SULFATASE"/>
    <property type="match status" value="1"/>
</dbReference>
<reference evidence="3 4" key="1">
    <citation type="submission" date="2016-11" db="EMBL/GenBank/DDBJ databases">
        <title>Trade-off between light-utilization and light-protection in marine flavobacteria.</title>
        <authorList>
            <person name="Kumagai Y."/>
        </authorList>
    </citation>
    <scope>NUCLEOTIDE SEQUENCE [LARGE SCALE GENOMIC DNA]</scope>
    <source>
        <strain evidence="3 4">NBRC 107125</strain>
    </source>
</reference>
<dbReference type="RefSeq" id="WP_085758002.1">
    <property type="nucleotide sequence ID" value="NZ_CP019343.1"/>
</dbReference>
<feature type="transmembrane region" description="Helical" evidence="1">
    <location>
        <begin position="99"/>
        <end position="119"/>
    </location>
</feature>
<dbReference type="InterPro" id="IPR017850">
    <property type="entry name" value="Alkaline_phosphatase_core_sf"/>
</dbReference>
<dbReference type="STRING" id="716816.BST96_06970"/>
<dbReference type="Pfam" id="PF00884">
    <property type="entry name" value="Sulfatase"/>
    <property type="match status" value="1"/>
</dbReference>
<dbReference type="InterPro" id="IPR000917">
    <property type="entry name" value="Sulfatase_N"/>
</dbReference>
<dbReference type="Proteomes" id="UP000193450">
    <property type="component" value="Chromosome"/>
</dbReference>
<dbReference type="OrthoDB" id="9760224at2"/>
<feature type="domain" description="Sulfatase N-terminal" evidence="2">
    <location>
        <begin position="343"/>
        <end position="507"/>
    </location>
</feature>
<keyword evidence="4" id="KW-1185">Reference proteome</keyword>
<name>A0A1X9NG03_9GAMM</name>
<evidence type="ECO:0000259" key="2">
    <source>
        <dbReference type="Pfam" id="PF00884"/>
    </source>
</evidence>
<keyword evidence="1" id="KW-1133">Transmembrane helix</keyword>
<dbReference type="EMBL" id="CP019343">
    <property type="protein sequence ID" value="ARN73877.1"/>
    <property type="molecule type" value="Genomic_DNA"/>
</dbReference>
<dbReference type="InterPro" id="IPR052701">
    <property type="entry name" value="GAG_Ulvan_Degrading_Sulfatases"/>
</dbReference>
<evidence type="ECO:0000256" key="1">
    <source>
        <dbReference type="SAM" id="Phobius"/>
    </source>
</evidence>
<keyword evidence="1" id="KW-0812">Transmembrane</keyword>
<feature type="transmembrane region" description="Helical" evidence="1">
    <location>
        <begin position="75"/>
        <end position="93"/>
    </location>
</feature>
<feature type="transmembrane region" description="Helical" evidence="1">
    <location>
        <begin position="43"/>
        <end position="68"/>
    </location>
</feature>
<accession>A0A1X9NG03</accession>
<protein>
    <recommendedName>
        <fullName evidence="2">Sulfatase N-terminal domain-containing protein</fullName>
    </recommendedName>
</protein>